<sequence length="550" mass="61159">MVAASVALAGNSVVLSCIGNQIRDLALLHSLCLVNRQFNVEFSPFLYRYVKINNDQGLHSLAESTGCLRYTKEISFSGPLTGSKANDVFREILLSIARLEAFNWIEVPLATRTIHALQAAPNHIRKLHIEYVEDATWNLLGLAVGPEEEDENNKEASVENRRLYRAQDLSGFSNLTELTVHNIHDDIPRWRRRLATALARSPGLRALSLSLAVDAVARAAHRGRHEDYWGFFEELARDYAEEGGAPLPLRTLHCGTGVFPTEESRLRQLVDLSGLEQVHVQNVDVARDAVYMELYDDDEGTPGYNDSKSSILFGVFLDPAACPRLRRFTACALMPDVWEALCAIDDREFARQLAVSFRRQEVGGLELARLLLPHRRKAAKNNNDTGRDKVTSYPRLPMPLRMVDLELCRDTGSGGDLSVETVLEGLVDSCSESLEGLTVRLPGFPETARLAEVLVPLMDALAHLSSLTQLAVKTERRYSASPAGFATVVAEELAASAPHLRYIGVDDKFWQVSRVNNSSNGPGCIQLREMDKREQDCIELFTHTIFAPDP</sequence>
<reference evidence="1 2" key="1">
    <citation type="submission" date="2023-01" db="EMBL/GenBank/DDBJ databases">
        <title>Analysis of 21 Apiospora genomes using comparative genomics revels a genus with tremendous synthesis potential of carbohydrate active enzymes and secondary metabolites.</title>
        <authorList>
            <person name="Sorensen T."/>
        </authorList>
    </citation>
    <scope>NUCLEOTIDE SEQUENCE [LARGE SCALE GENOMIC DNA]</scope>
    <source>
        <strain evidence="1 2">CBS 33761</strain>
    </source>
</reference>
<dbReference type="Proteomes" id="UP001444661">
    <property type="component" value="Unassembled WGS sequence"/>
</dbReference>
<keyword evidence="2" id="KW-1185">Reference proteome</keyword>
<evidence type="ECO:0000313" key="1">
    <source>
        <dbReference type="EMBL" id="KAK8034850.1"/>
    </source>
</evidence>
<evidence type="ECO:0000313" key="2">
    <source>
        <dbReference type="Proteomes" id="UP001444661"/>
    </source>
</evidence>
<protein>
    <submittedName>
        <fullName evidence="1">Uncharacterized protein</fullName>
    </submittedName>
</protein>
<accession>A0ABR1SMB4</accession>
<organism evidence="1 2">
    <name type="scientific">Apiospora rasikravindrae</name>
    <dbReference type="NCBI Taxonomy" id="990691"/>
    <lineage>
        <taxon>Eukaryota</taxon>
        <taxon>Fungi</taxon>
        <taxon>Dikarya</taxon>
        <taxon>Ascomycota</taxon>
        <taxon>Pezizomycotina</taxon>
        <taxon>Sordariomycetes</taxon>
        <taxon>Xylariomycetidae</taxon>
        <taxon>Amphisphaeriales</taxon>
        <taxon>Apiosporaceae</taxon>
        <taxon>Apiospora</taxon>
    </lineage>
</organism>
<comment type="caution">
    <text evidence="1">The sequence shown here is derived from an EMBL/GenBank/DDBJ whole genome shotgun (WGS) entry which is preliminary data.</text>
</comment>
<gene>
    <name evidence="1" type="ORF">PG993_009845</name>
</gene>
<dbReference type="EMBL" id="JAQQWK010000009">
    <property type="protein sequence ID" value="KAK8034850.1"/>
    <property type="molecule type" value="Genomic_DNA"/>
</dbReference>
<name>A0ABR1SMB4_9PEZI</name>
<proteinExistence type="predicted"/>